<dbReference type="RefSeq" id="WP_218315396.1">
    <property type="nucleotide sequence ID" value="NZ_JAGSPB010000001.1"/>
</dbReference>
<evidence type="ECO:0008006" key="4">
    <source>
        <dbReference type="Google" id="ProtNLM"/>
    </source>
</evidence>
<name>A0ABS6SIM8_9SPHN</name>
<evidence type="ECO:0000256" key="1">
    <source>
        <dbReference type="SAM" id="SignalP"/>
    </source>
</evidence>
<organism evidence="2 3">
    <name type="scientific">Erythrobacter ani</name>
    <dbReference type="NCBI Taxonomy" id="2827235"/>
    <lineage>
        <taxon>Bacteria</taxon>
        <taxon>Pseudomonadati</taxon>
        <taxon>Pseudomonadota</taxon>
        <taxon>Alphaproteobacteria</taxon>
        <taxon>Sphingomonadales</taxon>
        <taxon>Erythrobacteraceae</taxon>
        <taxon>Erythrobacter/Porphyrobacter group</taxon>
        <taxon>Erythrobacter</taxon>
    </lineage>
</organism>
<keyword evidence="3" id="KW-1185">Reference proteome</keyword>
<dbReference type="EMBL" id="JAGSPB010000001">
    <property type="protein sequence ID" value="MBV7264866.1"/>
    <property type="molecule type" value="Genomic_DNA"/>
</dbReference>
<reference evidence="2 3" key="1">
    <citation type="submission" date="2021-04" db="EMBL/GenBank/DDBJ databases">
        <authorList>
            <person name="Pira H."/>
            <person name="Risdian C."/>
            <person name="Wink J."/>
        </authorList>
    </citation>
    <scope>NUCLEOTIDE SEQUENCE [LARGE SCALE GENOMIC DNA]</scope>
    <source>
        <strain evidence="2 3">WH131</strain>
    </source>
</reference>
<feature type="chain" id="PRO_5046898465" description="ABC transporter" evidence="1">
    <location>
        <begin position="22"/>
        <end position="270"/>
    </location>
</feature>
<accession>A0ABS6SIM8</accession>
<dbReference type="Proteomes" id="UP000699975">
    <property type="component" value="Unassembled WGS sequence"/>
</dbReference>
<comment type="caution">
    <text evidence="2">The sequence shown here is derived from an EMBL/GenBank/DDBJ whole genome shotgun (WGS) entry which is preliminary data.</text>
</comment>
<dbReference type="PROSITE" id="PS51257">
    <property type="entry name" value="PROKAR_LIPOPROTEIN"/>
    <property type="match status" value="1"/>
</dbReference>
<keyword evidence="1" id="KW-0732">Signal</keyword>
<sequence length="270" mass="29097">MRLSFRPSVMALLFAVQCSLAACESRSAEAEAIEQSDPLAKVEKPRLGLMTSLPLYWPLGAQFGELLSSDAPISDQRQALEARFELLPLDTLSPIAGLSAGEPDLDPLEGLERLAVIQPRGLSPADNVALDAWVRGGGRLLLVLDPMLTADHHLPLGDPRRPVDIALIPPVVGRWGLEIDFDEDQPVPRKVALGDMQLSVALAGGIRVRDSGADDCDIMGDAVVARCRIGEGEVTLIADAHAFEGNAEHDHDHALDQPNQLSEVIDFAFR</sequence>
<proteinExistence type="predicted"/>
<evidence type="ECO:0000313" key="2">
    <source>
        <dbReference type="EMBL" id="MBV7264866.1"/>
    </source>
</evidence>
<gene>
    <name evidence="2" type="ORF">KCG45_01585</name>
</gene>
<feature type="signal peptide" evidence="1">
    <location>
        <begin position="1"/>
        <end position="21"/>
    </location>
</feature>
<protein>
    <recommendedName>
        <fullName evidence="4">ABC transporter</fullName>
    </recommendedName>
</protein>
<evidence type="ECO:0000313" key="3">
    <source>
        <dbReference type="Proteomes" id="UP000699975"/>
    </source>
</evidence>